<dbReference type="InterPro" id="IPR036249">
    <property type="entry name" value="Thioredoxin-like_sf"/>
</dbReference>
<dbReference type="Gene3D" id="3.40.30.10">
    <property type="entry name" value="Glutaredoxin"/>
    <property type="match status" value="1"/>
</dbReference>
<dbReference type="InParanoid" id="A0A316YCD5"/>
<keyword evidence="4" id="KW-1185">Reference proteome</keyword>
<dbReference type="SUPFAM" id="SSF52833">
    <property type="entry name" value="Thioredoxin-like"/>
    <property type="match status" value="1"/>
</dbReference>
<dbReference type="Proteomes" id="UP000245768">
    <property type="component" value="Unassembled WGS sequence"/>
</dbReference>
<protein>
    <recommendedName>
        <fullName evidence="2">Thioredoxin domain-containing protein</fullName>
    </recommendedName>
</protein>
<dbReference type="InterPro" id="IPR051063">
    <property type="entry name" value="PDI"/>
</dbReference>
<dbReference type="PROSITE" id="PS51352">
    <property type="entry name" value="THIOREDOXIN_2"/>
    <property type="match status" value="1"/>
</dbReference>
<dbReference type="GO" id="GO:0005783">
    <property type="term" value="C:endoplasmic reticulum"/>
    <property type="evidence" value="ECO:0007669"/>
    <property type="project" value="TreeGrafter"/>
</dbReference>
<evidence type="ECO:0000313" key="3">
    <source>
        <dbReference type="EMBL" id="PWN86932.1"/>
    </source>
</evidence>
<dbReference type="GO" id="GO:0006457">
    <property type="term" value="P:protein folding"/>
    <property type="evidence" value="ECO:0007669"/>
    <property type="project" value="TreeGrafter"/>
</dbReference>
<proteinExistence type="predicted"/>
<organism evidence="3 4">
    <name type="scientific">Acaromyces ingoldii</name>
    <dbReference type="NCBI Taxonomy" id="215250"/>
    <lineage>
        <taxon>Eukaryota</taxon>
        <taxon>Fungi</taxon>
        <taxon>Dikarya</taxon>
        <taxon>Basidiomycota</taxon>
        <taxon>Ustilaginomycotina</taxon>
        <taxon>Exobasidiomycetes</taxon>
        <taxon>Exobasidiales</taxon>
        <taxon>Cryptobasidiaceae</taxon>
        <taxon>Acaromyces</taxon>
    </lineage>
</organism>
<dbReference type="GO" id="GO:0003756">
    <property type="term" value="F:protein disulfide isomerase activity"/>
    <property type="evidence" value="ECO:0007669"/>
    <property type="project" value="TreeGrafter"/>
</dbReference>
<gene>
    <name evidence="3" type="ORF">FA10DRAFT_289039</name>
</gene>
<keyword evidence="1" id="KW-0812">Transmembrane</keyword>
<sequence>MKNQNLLYSFTSFAFAAVAYFFWLSKGLQGSQSAGLEQPSRPSQKVNVTRQLFELAAERDHEMLLQSKSAFIMYYAPWCNVCEEVLPIFESVQRQLWSRGVASATVDCVKYPDICTQDEVPIFPTIKLAQHGEVDTYHGKREPEEMLEYVFSHV</sequence>
<keyword evidence="1" id="KW-0472">Membrane</keyword>
<feature type="transmembrane region" description="Helical" evidence="1">
    <location>
        <begin position="6"/>
        <end position="24"/>
    </location>
</feature>
<evidence type="ECO:0000259" key="2">
    <source>
        <dbReference type="PROSITE" id="PS51352"/>
    </source>
</evidence>
<dbReference type="EMBL" id="KZ819641">
    <property type="protein sequence ID" value="PWN86932.1"/>
    <property type="molecule type" value="Genomic_DNA"/>
</dbReference>
<dbReference type="InterPro" id="IPR013766">
    <property type="entry name" value="Thioredoxin_domain"/>
</dbReference>
<accession>A0A316YCD5</accession>
<evidence type="ECO:0000313" key="4">
    <source>
        <dbReference type="Proteomes" id="UP000245768"/>
    </source>
</evidence>
<dbReference type="OrthoDB" id="72053at2759"/>
<dbReference type="STRING" id="215250.A0A316YCD5"/>
<name>A0A316YCD5_9BASI</name>
<reference evidence="3 4" key="1">
    <citation type="journal article" date="2018" name="Mol. Biol. Evol.">
        <title>Broad Genomic Sampling Reveals a Smut Pathogenic Ancestry of the Fungal Clade Ustilaginomycotina.</title>
        <authorList>
            <person name="Kijpornyongpan T."/>
            <person name="Mondo S.J."/>
            <person name="Barry K."/>
            <person name="Sandor L."/>
            <person name="Lee J."/>
            <person name="Lipzen A."/>
            <person name="Pangilinan J."/>
            <person name="LaButti K."/>
            <person name="Hainaut M."/>
            <person name="Henrissat B."/>
            <person name="Grigoriev I.V."/>
            <person name="Spatafora J.W."/>
            <person name="Aime M.C."/>
        </authorList>
    </citation>
    <scope>NUCLEOTIDE SEQUENCE [LARGE SCALE GENOMIC DNA]</scope>
    <source>
        <strain evidence="3 4">MCA 4198</strain>
    </source>
</reference>
<dbReference type="Pfam" id="PF00085">
    <property type="entry name" value="Thioredoxin"/>
    <property type="match status" value="1"/>
</dbReference>
<evidence type="ECO:0000256" key="1">
    <source>
        <dbReference type="SAM" id="Phobius"/>
    </source>
</evidence>
<dbReference type="PANTHER" id="PTHR45672">
    <property type="entry name" value="PROTEIN DISULFIDE-ISOMERASE C17H9.14C-RELATED"/>
    <property type="match status" value="1"/>
</dbReference>
<feature type="domain" description="Thioredoxin" evidence="2">
    <location>
        <begin position="32"/>
        <end position="154"/>
    </location>
</feature>
<dbReference type="AlphaFoldDB" id="A0A316YCD5"/>
<dbReference type="CDD" id="cd02961">
    <property type="entry name" value="PDI_a_family"/>
    <property type="match status" value="1"/>
</dbReference>
<dbReference type="GeneID" id="37046171"/>
<dbReference type="RefSeq" id="XP_025374130.1">
    <property type="nucleotide sequence ID" value="XM_025524255.1"/>
</dbReference>
<keyword evidence="1" id="KW-1133">Transmembrane helix</keyword>